<accession>A0A423MBN5</accession>
<comment type="caution">
    <text evidence="2">The sequence shown here is derived from an EMBL/GenBank/DDBJ whole genome shotgun (WGS) entry which is preliminary data.</text>
</comment>
<sequence>MSPNLRELKLASLSLLLKFGFVFFSLAMLWLDIAVFHTQILEISFTEISQELMLFIIAVSFWTLPTSKGHAGFKSLAGGFFACLLMRELDGLFDPISHSAWCVPFLAIATVCVTVALSKTNRQQTLADLAAFTQSRAFGAFATGFGVLLFSRVFGMGSFWHLVLGEGYERLAKTTVEEGVELLAYSMWLATTIEYRLSAIATTVLISPKQSRGEGKIQTHSV</sequence>
<evidence type="ECO:0000256" key="1">
    <source>
        <dbReference type="SAM" id="Phobius"/>
    </source>
</evidence>
<keyword evidence="1" id="KW-1133">Transmembrane helix</keyword>
<protein>
    <recommendedName>
        <fullName evidence="4">Transmembrane protein</fullName>
    </recommendedName>
</protein>
<feature type="transmembrane region" description="Helical" evidence="1">
    <location>
        <begin position="95"/>
        <end position="117"/>
    </location>
</feature>
<feature type="transmembrane region" description="Helical" evidence="1">
    <location>
        <begin position="138"/>
        <end position="162"/>
    </location>
</feature>
<dbReference type="EMBL" id="MOBX01000013">
    <property type="protein sequence ID" value="RON80704.1"/>
    <property type="molecule type" value="Genomic_DNA"/>
</dbReference>
<keyword evidence="1" id="KW-0472">Membrane</keyword>
<reference evidence="2 3" key="1">
    <citation type="submission" date="2016-10" db="EMBL/GenBank/DDBJ databases">
        <title>Comparative genome analysis of multiple Pseudomonas spp. focuses on biocontrol and plant growth promoting traits.</title>
        <authorList>
            <person name="Tao X.-Y."/>
            <person name="Taylor C.G."/>
        </authorList>
    </citation>
    <scope>NUCLEOTIDE SEQUENCE [LARGE SCALE GENOMIC DNA]</scope>
    <source>
        <strain evidence="2 3">28B5</strain>
    </source>
</reference>
<organism evidence="2 3">
    <name type="scientific">Pseudomonas fluorescens</name>
    <dbReference type="NCBI Taxonomy" id="294"/>
    <lineage>
        <taxon>Bacteria</taxon>
        <taxon>Pseudomonadati</taxon>
        <taxon>Pseudomonadota</taxon>
        <taxon>Gammaproteobacteria</taxon>
        <taxon>Pseudomonadales</taxon>
        <taxon>Pseudomonadaceae</taxon>
        <taxon>Pseudomonas</taxon>
    </lineage>
</organism>
<dbReference type="Proteomes" id="UP000285378">
    <property type="component" value="Unassembled WGS sequence"/>
</dbReference>
<proteinExistence type="predicted"/>
<evidence type="ECO:0008006" key="4">
    <source>
        <dbReference type="Google" id="ProtNLM"/>
    </source>
</evidence>
<dbReference type="AlphaFoldDB" id="A0A423MBN5"/>
<feature type="transmembrane region" description="Helical" evidence="1">
    <location>
        <begin position="12"/>
        <end position="31"/>
    </location>
</feature>
<gene>
    <name evidence="2" type="ORF">BK670_10905</name>
</gene>
<keyword evidence="1" id="KW-0812">Transmembrane</keyword>
<evidence type="ECO:0000313" key="3">
    <source>
        <dbReference type="Proteomes" id="UP000285378"/>
    </source>
</evidence>
<dbReference type="RefSeq" id="WP_259697556.1">
    <property type="nucleotide sequence ID" value="NZ_MOBX01000013.1"/>
</dbReference>
<evidence type="ECO:0000313" key="2">
    <source>
        <dbReference type="EMBL" id="RON80704.1"/>
    </source>
</evidence>
<name>A0A423MBN5_PSEFL</name>